<protein>
    <recommendedName>
        <fullName evidence="4">YhhN-like protein</fullName>
    </recommendedName>
</protein>
<keyword evidence="1" id="KW-0472">Membrane</keyword>
<dbReference type="AlphaFoldDB" id="A0A2W7RRN2"/>
<feature type="transmembrane region" description="Helical" evidence="1">
    <location>
        <begin position="191"/>
        <end position="214"/>
    </location>
</feature>
<evidence type="ECO:0000313" key="3">
    <source>
        <dbReference type="Proteomes" id="UP000249720"/>
    </source>
</evidence>
<feature type="transmembrane region" description="Helical" evidence="1">
    <location>
        <begin position="6"/>
        <end position="22"/>
    </location>
</feature>
<feature type="transmembrane region" description="Helical" evidence="1">
    <location>
        <begin position="61"/>
        <end position="79"/>
    </location>
</feature>
<feature type="transmembrane region" description="Helical" evidence="1">
    <location>
        <begin position="116"/>
        <end position="141"/>
    </location>
</feature>
<reference evidence="2 3" key="1">
    <citation type="submission" date="2018-06" db="EMBL/GenBank/DDBJ databases">
        <title>Genomic Encyclopedia of Archaeal and Bacterial Type Strains, Phase II (KMG-II): from individual species to whole genera.</title>
        <authorList>
            <person name="Goeker M."/>
        </authorList>
    </citation>
    <scope>NUCLEOTIDE SEQUENCE [LARGE SCALE GENOMIC DNA]</scope>
    <source>
        <strain evidence="2 3">DSM 23241</strain>
    </source>
</reference>
<dbReference type="EMBL" id="QKZV01000003">
    <property type="protein sequence ID" value="PZX63418.1"/>
    <property type="molecule type" value="Genomic_DNA"/>
</dbReference>
<dbReference type="Proteomes" id="UP000249720">
    <property type="component" value="Unassembled WGS sequence"/>
</dbReference>
<keyword evidence="1" id="KW-0812">Transmembrane</keyword>
<feature type="transmembrane region" description="Helical" evidence="1">
    <location>
        <begin position="29"/>
        <end position="49"/>
    </location>
</feature>
<evidence type="ECO:0008006" key="4">
    <source>
        <dbReference type="Google" id="ProtNLM"/>
    </source>
</evidence>
<sequence>MVGTLVYIELLLLLAGIYYLFLKFKNFNLPGLIFFKILYVLTFFTEILGKITAQHNIHNQSIYNVFVAIEFVLLVIIMQKNIPPKLQWHKWPKIGLFIFFALYLAEILYHKGIMDAFVFFSHTFISFYFIVVGFVYYYRLIQLEIAVQAKNDYVFWLVTGIFLYQFASFFINLFFSYIVQLYLSDHANWGISVITILRVLFNVFFYSAWLYAFICKYRKTISSSSFYV</sequence>
<evidence type="ECO:0000256" key="1">
    <source>
        <dbReference type="SAM" id="Phobius"/>
    </source>
</evidence>
<organism evidence="2 3">
    <name type="scientific">Hydrotalea sandarakina</name>
    <dbReference type="NCBI Taxonomy" id="1004304"/>
    <lineage>
        <taxon>Bacteria</taxon>
        <taxon>Pseudomonadati</taxon>
        <taxon>Bacteroidota</taxon>
        <taxon>Chitinophagia</taxon>
        <taxon>Chitinophagales</taxon>
        <taxon>Chitinophagaceae</taxon>
        <taxon>Hydrotalea</taxon>
    </lineage>
</organism>
<gene>
    <name evidence="2" type="ORF">LX80_01061</name>
</gene>
<name>A0A2W7RRN2_9BACT</name>
<keyword evidence="1" id="KW-1133">Transmembrane helix</keyword>
<accession>A0A2W7RRN2</accession>
<comment type="caution">
    <text evidence="2">The sequence shown here is derived from an EMBL/GenBank/DDBJ whole genome shotgun (WGS) entry which is preliminary data.</text>
</comment>
<keyword evidence="3" id="KW-1185">Reference proteome</keyword>
<evidence type="ECO:0000313" key="2">
    <source>
        <dbReference type="EMBL" id="PZX63418.1"/>
    </source>
</evidence>
<feature type="transmembrane region" description="Helical" evidence="1">
    <location>
        <begin position="153"/>
        <end position="179"/>
    </location>
</feature>
<proteinExistence type="predicted"/>
<feature type="transmembrane region" description="Helical" evidence="1">
    <location>
        <begin position="91"/>
        <end position="110"/>
    </location>
</feature>